<organism evidence="1 2">
    <name type="scientific">Saccharibacillus sacchari</name>
    <dbReference type="NCBI Taxonomy" id="456493"/>
    <lineage>
        <taxon>Bacteria</taxon>
        <taxon>Bacillati</taxon>
        <taxon>Bacillota</taxon>
        <taxon>Bacilli</taxon>
        <taxon>Bacillales</taxon>
        <taxon>Paenibacillaceae</taxon>
        <taxon>Saccharibacillus</taxon>
    </lineage>
</organism>
<sequence length="498" mass="54541">MTNREVAASLRDVSFRYMESEEQLRHIDFTLYRGECVVLTGPSGSGKSTLMRLLNGLIPHFYEGVLEGEVELFGRSAASLESWAFSQLTGSVFQDSRSQFFNAVVQDEIAFSGENTGMPPESIRERIRELADEGSLEDLLAADVRLLSGGEKQKVAFAAARLTMPGLLVLDEPSANLDLAAAAGLSRLLSELKQKGHTLLLAEHRLYELLPIADRIVYMENGSISSVWTPRELLALSREKREQLSLRSPIFETSGEVQSSSMRSERERLRASGISVKIPGFRSRTAFEDVSFTLRQGEIVALSGPNGAGKSTLAKLLCGLLRERSGFVSLSGQPLSASRRLGRISFVMQDSDCQLFADSVLGELMLTREKETEAPARAEQLLRELGLWELRDRHPAALSGGQKQRLAFAAGMMGQPDVLILDEPTSGLDGRSMRSVVRLLRNLAASGTAVLVITHDHELMLEACDRLLLLGDGRLRQDIQVGSVAFAEALIALREPAG</sequence>
<comment type="caution">
    <text evidence="1">The sequence shown here is derived from an EMBL/GenBank/DDBJ whole genome shotgun (WGS) entry which is preliminary data.</text>
</comment>
<dbReference type="Proteomes" id="UP001380953">
    <property type="component" value="Unassembled WGS sequence"/>
</dbReference>
<protein>
    <submittedName>
        <fullName evidence="1">ABC transporter ATP-binding protein</fullName>
    </submittedName>
</protein>
<accession>A0ACC6PCI7</accession>
<evidence type="ECO:0000313" key="2">
    <source>
        <dbReference type="Proteomes" id="UP001380953"/>
    </source>
</evidence>
<keyword evidence="1" id="KW-0547">Nucleotide-binding</keyword>
<dbReference type="EMBL" id="JBBKAR010000033">
    <property type="protein sequence ID" value="MEJ8304503.1"/>
    <property type="molecule type" value="Genomic_DNA"/>
</dbReference>
<proteinExistence type="predicted"/>
<evidence type="ECO:0000313" key="1">
    <source>
        <dbReference type="EMBL" id="MEJ8304503.1"/>
    </source>
</evidence>
<reference evidence="1" key="1">
    <citation type="submission" date="2024-03" db="EMBL/GenBank/DDBJ databases">
        <title>Whole genome sequecning of epiphytes from Marcgravia umbellata leaves.</title>
        <authorList>
            <person name="Kumar G."/>
            <person name="Savka M.A."/>
        </authorList>
    </citation>
    <scope>NUCLEOTIDE SEQUENCE</scope>
    <source>
        <strain evidence="1">RIT_BL5</strain>
    </source>
</reference>
<gene>
    <name evidence="1" type="ORF">WKI47_11415</name>
</gene>
<name>A0ACC6PCI7_9BACL</name>
<keyword evidence="2" id="KW-1185">Reference proteome</keyword>
<keyword evidence="1" id="KW-0067">ATP-binding</keyword>